<sequence length="101" mass="11185">MMPPKTSARPSIPLCLPGRCATGPKLRSNGLSFHEFRLRFALFPVVGIGRIDVARGFVSASVVSRVMAVNRSRIKGKGRYQTAPLHPFTRALPRYLKSHEP</sequence>
<protein>
    <submittedName>
        <fullName evidence="1">Uncharacterized protein</fullName>
    </submittedName>
</protein>
<dbReference type="Proteomes" id="UP000499080">
    <property type="component" value="Unassembled WGS sequence"/>
</dbReference>
<comment type="caution">
    <text evidence="1">The sequence shown here is derived from an EMBL/GenBank/DDBJ whole genome shotgun (WGS) entry which is preliminary data.</text>
</comment>
<proteinExistence type="predicted"/>
<dbReference type="AlphaFoldDB" id="A0A4Y2B0H1"/>
<evidence type="ECO:0000313" key="2">
    <source>
        <dbReference type="Proteomes" id="UP000499080"/>
    </source>
</evidence>
<keyword evidence="2" id="KW-1185">Reference proteome</keyword>
<accession>A0A4Y2B0H1</accession>
<gene>
    <name evidence="1" type="ORF">AVEN_63164_1</name>
</gene>
<organism evidence="1 2">
    <name type="scientific">Araneus ventricosus</name>
    <name type="common">Orbweaver spider</name>
    <name type="synonym">Epeira ventricosa</name>
    <dbReference type="NCBI Taxonomy" id="182803"/>
    <lineage>
        <taxon>Eukaryota</taxon>
        <taxon>Metazoa</taxon>
        <taxon>Ecdysozoa</taxon>
        <taxon>Arthropoda</taxon>
        <taxon>Chelicerata</taxon>
        <taxon>Arachnida</taxon>
        <taxon>Araneae</taxon>
        <taxon>Araneomorphae</taxon>
        <taxon>Entelegynae</taxon>
        <taxon>Araneoidea</taxon>
        <taxon>Araneidae</taxon>
        <taxon>Araneus</taxon>
    </lineage>
</organism>
<evidence type="ECO:0000313" key="1">
    <source>
        <dbReference type="EMBL" id="GBL85831.1"/>
    </source>
</evidence>
<name>A0A4Y2B0H1_ARAVE</name>
<dbReference type="EMBL" id="BGPR01000045">
    <property type="protein sequence ID" value="GBL85831.1"/>
    <property type="molecule type" value="Genomic_DNA"/>
</dbReference>
<reference evidence="1 2" key="1">
    <citation type="journal article" date="2019" name="Sci. Rep.">
        <title>Orb-weaving spider Araneus ventricosus genome elucidates the spidroin gene catalogue.</title>
        <authorList>
            <person name="Kono N."/>
            <person name="Nakamura H."/>
            <person name="Ohtoshi R."/>
            <person name="Moran D.A.P."/>
            <person name="Shinohara A."/>
            <person name="Yoshida Y."/>
            <person name="Fujiwara M."/>
            <person name="Mori M."/>
            <person name="Tomita M."/>
            <person name="Arakawa K."/>
        </authorList>
    </citation>
    <scope>NUCLEOTIDE SEQUENCE [LARGE SCALE GENOMIC DNA]</scope>
</reference>